<evidence type="ECO:0000313" key="2">
    <source>
        <dbReference type="EMBL" id="KAL2052801.1"/>
    </source>
</evidence>
<feature type="chain" id="PRO_5046147897" evidence="1">
    <location>
        <begin position="24"/>
        <end position="142"/>
    </location>
</feature>
<feature type="signal peptide" evidence="1">
    <location>
        <begin position="1"/>
        <end position="23"/>
    </location>
</feature>
<organism evidence="2 3">
    <name type="scientific">Lepraria finkii</name>
    <dbReference type="NCBI Taxonomy" id="1340010"/>
    <lineage>
        <taxon>Eukaryota</taxon>
        <taxon>Fungi</taxon>
        <taxon>Dikarya</taxon>
        <taxon>Ascomycota</taxon>
        <taxon>Pezizomycotina</taxon>
        <taxon>Lecanoromycetes</taxon>
        <taxon>OSLEUM clade</taxon>
        <taxon>Lecanoromycetidae</taxon>
        <taxon>Lecanorales</taxon>
        <taxon>Lecanorineae</taxon>
        <taxon>Stereocaulaceae</taxon>
        <taxon>Lepraria</taxon>
    </lineage>
</organism>
<gene>
    <name evidence="2" type="ORF">ABVK25_007042</name>
</gene>
<keyword evidence="3" id="KW-1185">Reference proteome</keyword>
<keyword evidence="1" id="KW-0732">Signal</keyword>
<dbReference type="EMBL" id="JBHFEH010000025">
    <property type="protein sequence ID" value="KAL2052801.1"/>
    <property type="molecule type" value="Genomic_DNA"/>
</dbReference>
<name>A0ABR4B7G7_9LECA</name>
<accession>A0ABR4B7G7</accession>
<reference evidence="2 3" key="1">
    <citation type="submission" date="2024-09" db="EMBL/GenBank/DDBJ databases">
        <title>Rethinking Asexuality: The Enigmatic Case of Functional Sexual Genes in Lepraria (Stereocaulaceae).</title>
        <authorList>
            <person name="Doellman M."/>
            <person name="Sun Y."/>
            <person name="Barcenas-Pena A."/>
            <person name="Lumbsch H.T."/>
            <person name="Grewe F."/>
        </authorList>
    </citation>
    <scope>NUCLEOTIDE SEQUENCE [LARGE SCALE GENOMIC DNA]</scope>
    <source>
        <strain evidence="2 3">Grewe 0041</strain>
    </source>
</reference>
<dbReference type="Proteomes" id="UP001590951">
    <property type="component" value="Unassembled WGS sequence"/>
</dbReference>
<comment type="caution">
    <text evidence="2">The sequence shown here is derived from an EMBL/GenBank/DDBJ whole genome shotgun (WGS) entry which is preliminary data.</text>
</comment>
<protein>
    <submittedName>
        <fullName evidence="2">Uncharacterized protein</fullName>
    </submittedName>
</protein>
<proteinExistence type="predicted"/>
<evidence type="ECO:0000256" key="1">
    <source>
        <dbReference type="SAM" id="SignalP"/>
    </source>
</evidence>
<evidence type="ECO:0000313" key="3">
    <source>
        <dbReference type="Proteomes" id="UP001590951"/>
    </source>
</evidence>
<sequence length="142" mass="15924">MLPQSLHLLLLLLLLLSLSLVHTLPSARMQQIRAERAELARQERIAAFNSQKPIPTSALLAGAAATPTPKKGKSKDLRIRDLRTVTGEDGLWVNLNDLEDTEGEEDVEVEGHEEREMYGKTVRQHVVAINRREGWDDHAGEM</sequence>